<dbReference type="EMBL" id="WTKP01000006">
    <property type="protein sequence ID" value="MWJ28623.1"/>
    <property type="molecule type" value="Genomic_DNA"/>
</dbReference>
<dbReference type="Pfam" id="PF22752">
    <property type="entry name" value="DUF488-N3i"/>
    <property type="match status" value="1"/>
</dbReference>
<gene>
    <name evidence="1" type="ORF">GPM19_10480</name>
</gene>
<evidence type="ECO:0000313" key="1">
    <source>
        <dbReference type="EMBL" id="MWJ28623.1"/>
    </source>
</evidence>
<accession>A0A7X3H150</accession>
<proteinExistence type="predicted"/>
<name>A0A7X3H150_9GAMM</name>
<comment type="caution">
    <text evidence="1">The sequence shown here is derived from an EMBL/GenBank/DDBJ whole genome shotgun (WGS) entry which is preliminary data.</text>
</comment>
<dbReference type="RefSeq" id="WP_160418972.1">
    <property type="nucleotide sequence ID" value="NZ_WTKP01000006.1"/>
</dbReference>
<dbReference type="PANTHER" id="PTHR36849">
    <property type="entry name" value="CYTOPLASMIC PROTEIN-RELATED"/>
    <property type="match status" value="1"/>
</dbReference>
<sequence length="129" mass="15235">MSDNKAPETIRCKRAYEKAEKSDGYRVLVDRIWPRGVRKETLALDAWQKELAPSNKLRRWFGHDPQRWAGFYQKYFRELKEKQQTIDELLEACGDRPLTLVYAAKDDEHNNAVALKKFLEEYIADSQQT</sequence>
<dbReference type="PANTHER" id="PTHR36849:SF1">
    <property type="entry name" value="CYTOPLASMIC PROTEIN"/>
    <property type="match status" value="1"/>
</dbReference>
<keyword evidence="2" id="KW-1185">Reference proteome</keyword>
<evidence type="ECO:0000313" key="2">
    <source>
        <dbReference type="Proteomes" id="UP000437638"/>
    </source>
</evidence>
<dbReference type="InterPro" id="IPR052552">
    <property type="entry name" value="YeaO-like"/>
</dbReference>
<organism evidence="1 2">
    <name type="scientific">Vreelandella zhuhanensis</name>
    <dbReference type="NCBI Taxonomy" id="2684210"/>
    <lineage>
        <taxon>Bacteria</taxon>
        <taxon>Pseudomonadati</taxon>
        <taxon>Pseudomonadota</taxon>
        <taxon>Gammaproteobacteria</taxon>
        <taxon>Oceanospirillales</taxon>
        <taxon>Halomonadaceae</taxon>
        <taxon>Vreelandella</taxon>
    </lineage>
</organism>
<dbReference type="AlphaFoldDB" id="A0A7X3H150"/>
<protein>
    <submittedName>
        <fullName evidence="1">DUF488 family protein</fullName>
    </submittedName>
</protein>
<reference evidence="1 2" key="1">
    <citation type="submission" date="2019-12" db="EMBL/GenBank/DDBJ databases">
        <title>Halomonas rutogse sp. nov. isolated from two lakes on Tibetan Plateau.</title>
        <authorList>
            <person name="Gao P."/>
        </authorList>
    </citation>
    <scope>NUCLEOTIDE SEQUENCE [LARGE SCALE GENOMIC DNA]</scope>
    <source>
        <strain evidence="1 2">ZH2S</strain>
    </source>
</reference>
<dbReference type="Proteomes" id="UP000437638">
    <property type="component" value="Unassembled WGS sequence"/>
</dbReference>